<dbReference type="Proteomes" id="UP001055879">
    <property type="component" value="Linkage Group LG02"/>
</dbReference>
<evidence type="ECO:0000313" key="1">
    <source>
        <dbReference type="EMBL" id="KAI3758761.1"/>
    </source>
</evidence>
<name>A0ACB9EJ84_ARCLA</name>
<sequence>MDGTAMSPSEAYVIMYTLKDSYSLCGLLNDSPIWEHRTFHVLAALYGIVSVVTMVTHEARTVSTDGLRPAFFITNGIVYAIQDTETSKTN</sequence>
<proteinExistence type="predicted"/>
<accession>A0ACB9EJ84</accession>
<dbReference type="EMBL" id="CM042048">
    <property type="protein sequence ID" value="KAI3758761.1"/>
    <property type="molecule type" value="Genomic_DNA"/>
</dbReference>
<keyword evidence="2" id="KW-1185">Reference proteome</keyword>
<protein>
    <submittedName>
        <fullName evidence="1">Uncharacterized protein</fullName>
    </submittedName>
</protein>
<reference evidence="1 2" key="2">
    <citation type="journal article" date="2022" name="Mol. Ecol. Resour.">
        <title>The genomes of chicory, endive, great burdock and yacon provide insights into Asteraceae paleo-polyploidization history and plant inulin production.</title>
        <authorList>
            <person name="Fan W."/>
            <person name="Wang S."/>
            <person name="Wang H."/>
            <person name="Wang A."/>
            <person name="Jiang F."/>
            <person name="Liu H."/>
            <person name="Zhao H."/>
            <person name="Xu D."/>
            <person name="Zhang Y."/>
        </authorList>
    </citation>
    <scope>NUCLEOTIDE SEQUENCE [LARGE SCALE GENOMIC DNA]</scope>
    <source>
        <strain evidence="2">cv. Niubang</strain>
    </source>
</reference>
<organism evidence="1 2">
    <name type="scientific">Arctium lappa</name>
    <name type="common">Greater burdock</name>
    <name type="synonym">Lappa major</name>
    <dbReference type="NCBI Taxonomy" id="4217"/>
    <lineage>
        <taxon>Eukaryota</taxon>
        <taxon>Viridiplantae</taxon>
        <taxon>Streptophyta</taxon>
        <taxon>Embryophyta</taxon>
        <taxon>Tracheophyta</taxon>
        <taxon>Spermatophyta</taxon>
        <taxon>Magnoliopsida</taxon>
        <taxon>eudicotyledons</taxon>
        <taxon>Gunneridae</taxon>
        <taxon>Pentapetalae</taxon>
        <taxon>asterids</taxon>
        <taxon>campanulids</taxon>
        <taxon>Asterales</taxon>
        <taxon>Asteraceae</taxon>
        <taxon>Carduoideae</taxon>
        <taxon>Cardueae</taxon>
        <taxon>Arctiinae</taxon>
        <taxon>Arctium</taxon>
    </lineage>
</organism>
<comment type="caution">
    <text evidence="1">The sequence shown here is derived from an EMBL/GenBank/DDBJ whole genome shotgun (WGS) entry which is preliminary data.</text>
</comment>
<gene>
    <name evidence="1" type="ORF">L6452_06333</name>
</gene>
<reference evidence="2" key="1">
    <citation type="journal article" date="2022" name="Mol. Ecol. Resour.">
        <title>The genomes of chicory, endive, great burdock and yacon provide insights into Asteraceae palaeo-polyploidization history and plant inulin production.</title>
        <authorList>
            <person name="Fan W."/>
            <person name="Wang S."/>
            <person name="Wang H."/>
            <person name="Wang A."/>
            <person name="Jiang F."/>
            <person name="Liu H."/>
            <person name="Zhao H."/>
            <person name="Xu D."/>
            <person name="Zhang Y."/>
        </authorList>
    </citation>
    <scope>NUCLEOTIDE SEQUENCE [LARGE SCALE GENOMIC DNA]</scope>
    <source>
        <strain evidence="2">cv. Niubang</strain>
    </source>
</reference>
<evidence type="ECO:0000313" key="2">
    <source>
        <dbReference type="Proteomes" id="UP001055879"/>
    </source>
</evidence>